<evidence type="ECO:0000313" key="1">
    <source>
        <dbReference type="EMBL" id="CAD2195078.1"/>
    </source>
</evidence>
<sequence length="55" mass="6383">MDVRHSVGGRTFRQNLSSLNLPSPNLSSLNLSSLFTIKKRMHIWARTIRTWFVVI</sequence>
<name>A0A6V7X6Z6_MELEN</name>
<comment type="caution">
    <text evidence="1">The sequence shown here is derived from an EMBL/GenBank/DDBJ whole genome shotgun (WGS) entry which is preliminary data.</text>
</comment>
<gene>
    <name evidence="1" type="ORF">MENT_LOCUS48143</name>
</gene>
<dbReference type="EMBL" id="CAJEWN010001177">
    <property type="protein sequence ID" value="CAD2195078.1"/>
    <property type="molecule type" value="Genomic_DNA"/>
</dbReference>
<dbReference type="AlphaFoldDB" id="A0A6V7X6Z6"/>
<organism evidence="1 2">
    <name type="scientific">Meloidogyne enterolobii</name>
    <name type="common">Root-knot nematode worm</name>
    <name type="synonym">Meloidogyne mayaguensis</name>
    <dbReference type="NCBI Taxonomy" id="390850"/>
    <lineage>
        <taxon>Eukaryota</taxon>
        <taxon>Metazoa</taxon>
        <taxon>Ecdysozoa</taxon>
        <taxon>Nematoda</taxon>
        <taxon>Chromadorea</taxon>
        <taxon>Rhabditida</taxon>
        <taxon>Tylenchina</taxon>
        <taxon>Tylenchomorpha</taxon>
        <taxon>Tylenchoidea</taxon>
        <taxon>Meloidogynidae</taxon>
        <taxon>Meloidogyninae</taxon>
        <taxon>Meloidogyne</taxon>
    </lineage>
</organism>
<reference evidence="1 2" key="1">
    <citation type="submission" date="2020-08" db="EMBL/GenBank/DDBJ databases">
        <authorList>
            <person name="Koutsovoulos G."/>
            <person name="Danchin GJ E."/>
        </authorList>
    </citation>
    <scope>NUCLEOTIDE SEQUENCE [LARGE SCALE GENOMIC DNA]</scope>
</reference>
<proteinExistence type="predicted"/>
<accession>A0A6V7X6Z6</accession>
<dbReference type="Proteomes" id="UP000580250">
    <property type="component" value="Unassembled WGS sequence"/>
</dbReference>
<protein>
    <submittedName>
        <fullName evidence="1">Uncharacterized protein</fullName>
    </submittedName>
</protein>
<evidence type="ECO:0000313" key="2">
    <source>
        <dbReference type="Proteomes" id="UP000580250"/>
    </source>
</evidence>